<keyword evidence="2" id="KW-1185">Reference proteome</keyword>
<name>A0A914PHP6_9BILA</name>
<accession>A0A914PHP6</accession>
<sequence>MPPKRPSNGFIVPTLPSKRLRPEGATAAVDPIRAESERPASPETSPANDRILRPRSRTVNQAPGDDKRLVPEEERMYGRNKNGTENTHLIVFEPGTQDWARIYSLQNKKYWRCVGCRPKSIRAEFHGNDLYVPLTRFHQCQLKKYEHIRKDQEKVEKRFANACSIAEHIAGEPEVAIKNHIDNVHFNHPSSEWLRDRCDSLGVEYSTKAIQLWAKCNIEEIKTTSLPEEAEADPSTVYECISSLFTGDKRSAGKIEKSWTKNLSSGYKLLQQFAGHNFAKMSRDNNKILEDIIFANDITDFHLEFMARWFQCRVGIFEANRWKHFGNWSSSDYKTITILMKKEHEKYQIILTLD</sequence>
<feature type="region of interest" description="Disordered" evidence="1">
    <location>
        <begin position="1"/>
        <end position="67"/>
    </location>
</feature>
<dbReference type="WBParaSite" id="PDA_v2.g17844.t1">
    <property type="protein sequence ID" value="PDA_v2.g17844.t1"/>
    <property type="gene ID" value="PDA_v2.g17844"/>
</dbReference>
<reference evidence="3" key="1">
    <citation type="submission" date="2022-11" db="UniProtKB">
        <authorList>
            <consortium name="WormBaseParasite"/>
        </authorList>
    </citation>
    <scope>IDENTIFICATION</scope>
</reference>
<evidence type="ECO:0000313" key="2">
    <source>
        <dbReference type="Proteomes" id="UP000887578"/>
    </source>
</evidence>
<protein>
    <submittedName>
        <fullName evidence="3">Uncharacterized protein</fullName>
    </submittedName>
</protein>
<proteinExistence type="predicted"/>
<dbReference type="AlphaFoldDB" id="A0A914PHP6"/>
<dbReference type="Proteomes" id="UP000887578">
    <property type="component" value="Unplaced"/>
</dbReference>
<organism evidence="2 3">
    <name type="scientific">Panagrolaimus davidi</name>
    <dbReference type="NCBI Taxonomy" id="227884"/>
    <lineage>
        <taxon>Eukaryota</taxon>
        <taxon>Metazoa</taxon>
        <taxon>Ecdysozoa</taxon>
        <taxon>Nematoda</taxon>
        <taxon>Chromadorea</taxon>
        <taxon>Rhabditida</taxon>
        <taxon>Tylenchina</taxon>
        <taxon>Panagrolaimomorpha</taxon>
        <taxon>Panagrolaimoidea</taxon>
        <taxon>Panagrolaimidae</taxon>
        <taxon>Panagrolaimus</taxon>
    </lineage>
</organism>
<evidence type="ECO:0000256" key="1">
    <source>
        <dbReference type="SAM" id="MobiDB-lite"/>
    </source>
</evidence>
<evidence type="ECO:0000313" key="3">
    <source>
        <dbReference type="WBParaSite" id="PDA_v2.g17844.t1"/>
    </source>
</evidence>